<dbReference type="GeneTree" id="ENSGT00940000160701"/>
<evidence type="ECO:0000313" key="2">
    <source>
        <dbReference type="Ensembl" id="ENSGMOP00000053924.1"/>
    </source>
</evidence>
<organism evidence="2 3">
    <name type="scientific">Gadus morhua</name>
    <name type="common">Atlantic cod</name>
    <dbReference type="NCBI Taxonomy" id="8049"/>
    <lineage>
        <taxon>Eukaryota</taxon>
        <taxon>Metazoa</taxon>
        <taxon>Chordata</taxon>
        <taxon>Craniata</taxon>
        <taxon>Vertebrata</taxon>
        <taxon>Euteleostomi</taxon>
        <taxon>Actinopterygii</taxon>
        <taxon>Neopterygii</taxon>
        <taxon>Teleostei</taxon>
        <taxon>Neoteleostei</taxon>
        <taxon>Acanthomorphata</taxon>
        <taxon>Zeiogadaria</taxon>
        <taxon>Gadariae</taxon>
        <taxon>Gadiformes</taxon>
        <taxon>Gadoidei</taxon>
        <taxon>Gadidae</taxon>
        <taxon>Gadus</taxon>
    </lineage>
</organism>
<dbReference type="PANTHER" id="PTHR11538">
    <property type="entry name" value="PHENYLALANYL-TRNA SYNTHETASE"/>
    <property type="match status" value="1"/>
</dbReference>
<proteinExistence type="predicted"/>
<dbReference type="InterPro" id="IPR036690">
    <property type="entry name" value="Fdx_antiC-bd_sf"/>
</dbReference>
<dbReference type="OMA" id="RCYRLQF"/>
<feature type="domain" description="FDX-ACB" evidence="1">
    <location>
        <begin position="480"/>
        <end position="575"/>
    </location>
</feature>
<dbReference type="PANTHER" id="PTHR11538:SF26">
    <property type="entry name" value="FERREDOXIN-FOLD ANTICODON-BINDING DOMAIN-CONTAINING PROTEIN 1"/>
    <property type="match status" value="1"/>
</dbReference>
<evidence type="ECO:0000313" key="3">
    <source>
        <dbReference type="Proteomes" id="UP000694546"/>
    </source>
</evidence>
<dbReference type="AlphaFoldDB" id="A0A8C5FQJ8"/>
<dbReference type="Proteomes" id="UP000694546">
    <property type="component" value="Chromosome 7"/>
</dbReference>
<dbReference type="GO" id="GO:0005737">
    <property type="term" value="C:cytoplasm"/>
    <property type="evidence" value="ECO:0007669"/>
    <property type="project" value="TreeGrafter"/>
</dbReference>
<protein>
    <submittedName>
        <fullName evidence="2">Ferredoxin-fold anticodon binding domain containing 1</fullName>
    </submittedName>
</protein>
<reference evidence="2" key="1">
    <citation type="submission" date="2025-08" db="UniProtKB">
        <authorList>
            <consortium name="Ensembl"/>
        </authorList>
    </citation>
    <scope>IDENTIFICATION</scope>
</reference>
<dbReference type="GO" id="GO:0070042">
    <property type="term" value="F:rRNA (uridine-N3-)-methyltransferase activity"/>
    <property type="evidence" value="ECO:0007669"/>
    <property type="project" value="InterPro"/>
</dbReference>
<dbReference type="InterPro" id="IPR005121">
    <property type="entry name" value="Fdx_antiC-bd"/>
</dbReference>
<dbReference type="Pfam" id="PF10354">
    <property type="entry name" value="BMT5-like"/>
    <property type="match status" value="1"/>
</dbReference>
<keyword evidence="3" id="KW-1185">Reference proteome</keyword>
<accession>A0A8C5FQJ8</accession>
<dbReference type="FunFam" id="3.40.50.150:FF:000361">
    <property type="entry name" value="Ferredoxin-fold anticodon-binding domain-containing protein 1 homolog"/>
    <property type="match status" value="1"/>
</dbReference>
<dbReference type="GO" id="GO:0070475">
    <property type="term" value="P:rRNA base methylation"/>
    <property type="evidence" value="ECO:0007669"/>
    <property type="project" value="InterPro"/>
</dbReference>
<dbReference type="SMART" id="SM00896">
    <property type="entry name" value="FDX-ACB"/>
    <property type="match status" value="1"/>
</dbReference>
<dbReference type="Gene3D" id="3.30.70.380">
    <property type="entry name" value="Ferrodoxin-fold anticodon-binding domain"/>
    <property type="match status" value="1"/>
</dbReference>
<evidence type="ECO:0000259" key="1">
    <source>
        <dbReference type="SMART" id="SM00896"/>
    </source>
</evidence>
<sequence>MSGHTLFVGEGNFSFSSALSKLSPENKITATCLQRQEDVKHEGAAANIQMIRDSGGTILFGVDCTRLEECASLQGAVFNRVIFNFPHCGRKSGVKKNRELLKKFFLSCVKVLDEHGDIHVALCNGQGGTPADQPMREWQNSWQVVAMAAEADLVLSSVQPFKSEEVESYKCTGYRSQDKGFHVENALVHVFTRSHPYTTPVRMYDDCDDLIMFFLTSRDFLCIDSVHPIKLVQDYVVNGLEERCCITMATKPPPFLLNSEQRQTASLDGDDVTEMLVFFFVLRPSLLPQMEEMTARRGEAKERGDLQTGKVVSVEEQIDGSHCRENTGASIGRMFGISGLVFRDVPISPWAPPVFHQLLLRGLFPAACQPITSLGQTLERLLSPHGVSVVKEAGCLYLTAQPMGAVGRVFASVGKNAEGWVQVTVSLNLDLIASCLFSLPDWRLLWTRDPCFSKCFDPCLPLHPPLGEPQPSMPLFRQPSLFSRRLSFDVSFWKGPSAWDDRKFHALAREACLGAVEKVELVDFFSRQEQQALRTSYCYRVTYHSHSHALSHTKALELHRRLESLLCSHLHVTIR</sequence>
<dbReference type="Ensembl" id="ENSGMOT00000037915.1">
    <property type="protein sequence ID" value="ENSGMOP00000053924.1"/>
    <property type="gene ID" value="ENSGMOG00000036790.1"/>
</dbReference>
<dbReference type="InterPro" id="IPR019446">
    <property type="entry name" value="BMT5-like"/>
</dbReference>
<reference evidence="2" key="2">
    <citation type="submission" date="2025-09" db="UniProtKB">
        <authorList>
            <consortium name="Ensembl"/>
        </authorList>
    </citation>
    <scope>IDENTIFICATION</scope>
</reference>
<name>A0A8C5FQJ8_GADMO</name>
<dbReference type="SUPFAM" id="SSF54991">
    <property type="entry name" value="Anticodon-binding domain of PheRS"/>
    <property type="match status" value="1"/>
</dbReference>